<dbReference type="Gene3D" id="3.20.20.80">
    <property type="entry name" value="Glycosidases"/>
    <property type="match status" value="1"/>
</dbReference>
<keyword evidence="2" id="KW-1185">Reference proteome</keyword>
<comment type="caution">
    <text evidence="1">The sequence shown here is derived from an EMBL/GenBank/DDBJ whole genome shotgun (WGS) entry which is preliminary data.</text>
</comment>
<dbReference type="InterPro" id="IPR005197">
    <property type="entry name" value="Glyco_hydro_71"/>
</dbReference>
<dbReference type="Proteomes" id="UP001597560">
    <property type="component" value="Unassembled WGS sequence"/>
</dbReference>
<proteinExistence type="predicted"/>
<protein>
    <submittedName>
        <fullName evidence="1">Glycoside hydrolase family 71 protein</fullName>
    </submittedName>
</protein>
<reference evidence="2" key="1">
    <citation type="journal article" date="2019" name="Int. J. Syst. Evol. Microbiol.">
        <title>The Global Catalogue of Microorganisms (GCM) 10K type strain sequencing project: providing services to taxonomists for standard genome sequencing and annotation.</title>
        <authorList>
            <consortium name="The Broad Institute Genomics Platform"/>
            <consortium name="The Broad Institute Genome Sequencing Center for Infectious Disease"/>
            <person name="Wu L."/>
            <person name="Ma J."/>
        </authorList>
    </citation>
    <scope>NUCLEOTIDE SEQUENCE [LARGE SCALE GENOMIC DNA]</scope>
    <source>
        <strain evidence="2">KCTC 23098</strain>
    </source>
</reference>
<keyword evidence="1" id="KW-0378">Hydrolase</keyword>
<dbReference type="RefSeq" id="WP_377612056.1">
    <property type="nucleotide sequence ID" value="NZ_JBHUPA010000011.1"/>
</dbReference>
<evidence type="ECO:0000313" key="2">
    <source>
        <dbReference type="Proteomes" id="UP001597560"/>
    </source>
</evidence>
<dbReference type="GO" id="GO:0016787">
    <property type="term" value="F:hydrolase activity"/>
    <property type="evidence" value="ECO:0007669"/>
    <property type="project" value="UniProtKB-KW"/>
</dbReference>
<sequence>MKAFVFFSCLLGIIGLDLGSLSKSEQVEFKNDFRQNEDVLPFDRPSISILRKSKKKVFAHYFTQFPISIDNKDPKSDYYSEQYLNPLGEKGKHKEYGGYLRARPLPRASNSSPNWRAIDFGAEIKLATDIGIDGFACNILSFTGRHWEKTKMLFSVAQNTDRNFKIMIMPDMNSVVGKNPDQLEDIVSTLSKYKSAYRLEDGRLVVAPYNAQKKTASWWKAWLNNMHRKGIDIAFVPVFQGWAKYAEEFSSISYGMSDWGVRSPSRQVTWKEVPKRAKNILSKVKVQRRNLNSAGSTEVWMMPVAPQDFRPRAYAYWEADNSAAFRLMWMNAIEGDADWVQLITWNDYAENTMISPNTATKYGFYDLTAFYVSWFKLGRMPVIKRDVLYYFYRNSTSSAKPENSLQKKVFVPARGSDEPKDEIELLAFLTKPGRLEIEIAGKKYSKEFGSGIQSFKVPAVEGTPKFKLIRNGAVEISFNGDVTISNKIIYQNLLYFSGSNSRKNI</sequence>
<dbReference type="CDD" id="cd11577">
    <property type="entry name" value="GH71"/>
    <property type="match status" value="1"/>
</dbReference>
<organism evidence="1 2">
    <name type="scientific">Olivibacter jilunii</name>
    <dbReference type="NCBI Taxonomy" id="985016"/>
    <lineage>
        <taxon>Bacteria</taxon>
        <taxon>Pseudomonadati</taxon>
        <taxon>Bacteroidota</taxon>
        <taxon>Sphingobacteriia</taxon>
        <taxon>Sphingobacteriales</taxon>
        <taxon>Sphingobacteriaceae</taxon>
        <taxon>Olivibacter</taxon>
    </lineage>
</organism>
<evidence type="ECO:0000313" key="1">
    <source>
        <dbReference type="EMBL" id="MFD2963935.1"/>
    </source>
</evidence>
<dbReference type="EMBL" id="JBHUPA010000011">
    <property type="protein sequence ID" value="MFD2963935.1"/>
    <property type="molecule type" value="Genomic_DNA"/>
</dbReference>
<accession>A0ABW6B5Q3</accession>
<dbReference type="Pfam" id="PF03659">
    <property type="entry name" value="Glyco_hydro_71"/>
    <property type="match status" value="1"/>
</dbReference>
<name>A0ABW6B5Q3_9SPHI</name>
<gene>
    <name evidence="1" type="ORF">ACFS6J_19155</name>
</gene>